<dbReference type="EMBL" id="JAFLRJ010000491">
    <property type="protein sequence ID" value="MBO0517075.1"/>
    <property type="molecule type" value="Genomic_DNA"/>
</dbReference>
<dbReference type="RefSeq" id="WP_206968936.1">
    <property type="nucleotide sequence ID" value="NZ_JAFLRJ010000491.1"/>
</dbReference>
<proteinExistence type="predicted"/>
<dbReference type="GO" id="GO:0008476">
    <property type="term" value="F:protein-tyrosine sulfotransferase activity"/>
    <property type="evidence" value="ECO:0007669"/>
    <property type="project" value="InterPro"/>
</dbReference>
<evidence type="ECO:0000256" key="1">
    <source>
        <dbReference type="ARBA" id="ARBA00022679"/>
    </source>
</evidence>
<dbReference type="InterPro" id="IPR026634">
    <property type="entry name" value="TPST-like"/>
</dbReference>
<dbReference type="Pfam" id="PF13469">
    <property type="entry name" value="Sulfotransfer_3"/>
    <property type="match status" value="1"/>
</dbReference>
<evidence type="ECO:0000313" key="2">
    <source>
        <dbReference type="EMBL" id="MBO0517075.1"/>
    </source>
</evidence>
<keyword evidence="3" id="KW-1185">Reference proteome</keyword>
<accession>A0A939FDG8</accession>
<dbReference type="Proteomes" id="UP000664167">
    <property type="component" value="Unassembled WGS sequence"/>
</dbReference>
<organism evidence="2 3">
    <name type="scientific">Streptomyces beijiangensis</name>
    <dbReference type="NCBI Taxonomy" id="163361"/>
    <lineage>
        <taxon>Bacteria</taxon>
        <taxon>Bacillati</taxon>
        <taxon>Actinomycetota</taxon>
        <taxon>Actinomycetes</taxon>
        <taxon>Kitasatosporales</taxon>
        <taxon>Streptomycetaceae</taxon>
        <taxon>Streptomyces</taxon>
    </lineage>
</organism>
<dbReference type="Gene3D" id="3.40.50.300">
    <property type="entry name" value="P-loop containing nucleotide triphosphate hydrolases"/>
    <property type="match status" value="1"/>
</dbReference>
<dbReference type="PANTHER" id="PTHR12788">
    <property type="entry name" value="PROTEIN-TYROSINE SULFOTRANSFERASE 2"/>
    <property type="match status" value="1"/>
</dbReference>
<gene>
    <name evidence="2" type="ORF">J0695_35725</name>
</gene>
<sequence length="247" mass="27866">IPPTPAGQRLVPEPVFVISSVRSGSTLLRVLLNSHPRIRAPHEMHLRTLQVDQTKPYTKNAMTQLGLDQHELEHLLWDRVLHRELQHSGKDLIVDKTPGNALVWERLHEAWPDAKYLFLLRHPASMVSSLINGRPDRDPAQTVAEIKSYVDAVEDARNRLPGLTVRYEDLTDDAAATTRDICGFLGVEWDRRMLQYGKQDHGPFKAYIGDWSENIKSGSVQRARALPAAGDVPDELRATARSWGYAC</sequence>
<comment type="caution">
    <text evidence="2">The sequence shown here is derived from an EMBL/GenBank/DDBJ whole genome shotgun (WGS) entry which is preliminary data.</text>
</comment>
<evidence type="ECO:0000313" key="3">
    <source>
        <dbReference type="Proteomes" id="UP000664167"/>
    </source>
</evidence>
<name>A0A939FDG8_9ACTN</name>
<feature type="non-terminal residue" evidence="2">
    <location>
        <position position="1"/>
    </location>
</feature>
<dbReference type="SUPFAM" id="SSF52540">
    <property type="entry name" value="P-loop containing nucleoside triphosphate hydrolases"/>
    <property type="match status" value="1"/>
</dbReference>
<protein>
    <submittedName>
        <fullName evidence="2">Sulfotransferase</fullName>
    </submittedName>
</protein>
<dbReference type="PANTHER" id="PTHR12788:SF10">
    <property type="entry name" value="PROTEIN-TYROSINE SULFOTRANSFERASE"/>
    <property type="match status" value="1"/>
</dbReference>
<reference evidence="2" key="1">
    <citation type="submission" date="2021-03" db="EMBL/GenBank/DDBJ databases">
        <title>Streptomyces poriferae sp. nov., a novel marine sponge-derived Actinobacteria species with anti-MRSA activity.</title>
        <authorList>
            <person name="Sandoval-Powers M."/>
            <person name="Kralova S."/>
            <person name="Nguyen G.-S."/>
            <person name="Fawwal D."/>
            <person name="Degnes K."/>
            <person name="Klinkenberg G."/>
            <person name="Sletta H."/>
            <person name="Wentzel A."/>
            <person name="Liles M.R."/>
        </authorList>
    </citation>
    <scope>NUCLEOTIDE SEQUENCE</scope>
    <source>
        <strain evidence="2">DSM 41794</strain>
    </source>
</reference>
<keyword evidence="1" id="KW-0808">Transferase</keyword>
<dbReference type="InterPro" id="IPR027417">
    <property type="entry name" value="P-loop_NTPase"/>
</dbReference>
<dbReference type="AlphaFoldDB" id="A0A939FDG8"/>